<evidence type="ECO:0000259" key="13">
    <source>
        <dbReference type="Pfam" id="PF07715"/>
    </source>
</evidence>
<keyword evidence="7 10" id="KW-0472">Membrane</keyword>
<evidence type="ECO:0000256" key="3">
    <source>
        <dbReference type="ARBA" id="ARBA00022452"/>
    </source>
</evidence>
<evidence type="ECO:0000256" key="11">
    <source>
        <dbReference type="RuleBase" id="RU003357"/>
    </source>
</evidence>
<dbReference type="InterPro" id="IPR012910">
    <property type="entry name" value="Plug_dom"/>
</dbReference>
<dbReference type="InterPro" id="IPR000531">
    <property type="entry name" value="Beta-barrel_TonB"/>
</dbReference>
<keyword evidence="5" id="KW-0732">Signal</keyword>
<dbReference type="Proteomes" id="UP000192333">
    <property type="component" value="Chromosome I"/>
</dbReference>
<sequence>MGKIFLYMMLFGFWANQLIAQGQELKIKIVDEHSQEAIPGALIQLKGSEIAGISDAQGTVTLEGLPLGKGTLAVSFLGYESQSIKFELPLPVDYLLISLHEEHEELDEIMVVSTRSSRTIADIPTRIEVIAGEELDEKANMKPGDIRMILSESTGVMVQITSPTSANASIRIQGLDGRYTQLLKDGFPLYSGAASGLSLLQIPPLDLQQVELIKGSASTLYGGGAIAGLVNLISKRPKMEGETSFLLNGTNAGGFDISAFHGKRSEKWGTTLFGAFNSNQPYDPADIGLSAIPKFNRFTFNPKVFMYPNKRTEAELGINLNYEDRKGGNMQLLRGNESNPNAFFENNESFRINSQLEVNHRFSESRKIQFKNAINHFDRKLSSGDYVFHGRQQASFSELNYRQDGETSDWVFGANLWTESFTEIDANLDRSYSLQTIGLFAQNTWDLDSKWILESGLRTDYVPDFGWAVLPRIGLLWKVNPAFSSRIGGGLGYKAPTIFTEETERLQFRNVLPIDPASNVLERSYGLNWDLNYRTGLFDEQLFLSINHLFFYTYLDRPLLLSEPVDEFYSLENINGFADTKGMETNIKWEWKDFKWFIGYTFTDANISNNGQRGVYPLNPKHRINSVLFYEVHESVKIGWETYYFSKQVLSDGSIGQEYLIMGFMAEKIWENFSLYINFENFLDARQTRFDSIFTGSIDNPAFREIYAPLDGFVINGGIKIRL</sequence>
<feature type="domain" description="TonB-dependent receptor-like beta-barrel" evidence="12">
    <location>
        <begin position="279"/>
        <end position="654"/>
    </location>
</feature>
<dbReference type="GO" id="GO:0015344">
    <property type="term" value="F:siderophore uptake transmembrane transporter activity"/>
    <property type="evidence" value="ECO:0007669"/>
    <property type="project" value="TreeGrafter"/>
</dbReference>
<keyword evidence="2 10" id="KW-0813">Transport</keyword>
<evidence type="ECO:0000256" key="7">
    <source>
        <dbReference type="ARBA" id="ARBA00023136"/>
    </source>
</evidence>
<keyword evidence="9 10" id="KW-0998">Cell outer membrane</keyword>
<dbReference type="GO" id="GO:0044718">
    <property type="term" value="P:siderophore transmembrane transport"/>
    <property type="evidence" value="ECO:0007669"/>
    <property type="project" value="TreeGrafter"/>
</dbReference>
<keyword evidence="15" id="KW-1185">Reference proteome</keyword>
<reference evidence="15" key="1">
    <citation type="submission" date="2017-04" db="EMBL/GenBank/DDBJ databases">
        <authorList>
            <person name="Varghese N."/>
            <person name="Submissions S."/>
        </authorList>
    </citation>
    <scope>NUCLEOTIDE SEQUENCE [LARGE SCALE GENOMIC DNA]</scope>
    <source>
        <strain evidence="15">DSM 16537</strain>
    </source>
</reference>
<evidence type="ECO:0000313" key="15">
    <source>
        <dbReference type="Proteomes" id="UP000192333"/>
    </source>
</evidence>
<feature type="domain" description="TonB-dependent receptor plug" evidence="13">
    <location>
        <begin position="121"/>
        <end position="228"/>
    </location>
</feature>
<evidence type="ECO:0000256" key="8">
    <source>
        <dbReference type="ARBA" id="ARBA00023170"/>
    </source>
</evidence>
<dbReference type="Pfam" id="PF13715">
    <property type="entry name" value="CarbopepD_reg_2"/>
    <property type="match status" value="1"/>
</dbReference>
<name>A0A1W2H8M3_9BACT</name>
<organism evidence="14 15">
    <name type="scientific">Aquiflexum balticum DSM 16537</name>
    <dbReference type="NCBI Taxonomy" id="758820"/>
    <lineage>
        <taxon>Bacteria</taxon>
        <taxon>Pseudomonadati</taxon>
        <taxon>Bacteroidota</taxon>
        <taxon>Cytophagia</taxon>
        <taxon>Cytophagales</taxon>
        <taxon>Cyclobacteriaceae</taxon>
        <taxon>Aquiflexum</taxon>
    </lineage>
</organism>
<evidence type="ECO:0000256" key="1">
    <source>
        <dbReference type="ARBA" id="ARBA00004571"/>
    </source>
</evidence>
<evidence type="ECO:0000256" key="9">
    <source>
        <dbReference type="ARBA" id="ARBA00023237"/>
    </source>
</evidence>
<keyword evidence="4 10" id="KW-0812">Transmembrane</keyword>
<keyword evidence="3 10" id="KW-1134">Transmembrane beta strand</keyword>
<proteinExistence type="inferred from homology"/>
<keyword evidence="8" id="KW-0675">Receptor</keyword>
<dbReference type="InterPro" id="IPR036942">
    <property type="entry name" value="Beta-barrel_TonB_sf"/>
</dbReference>
<dbReference type="PANTHER" id="PTHR30069">
    <property type="entry name" value="TONB-DEPENDENT OUTER MEMBRANE RECEPTOR"/>
    <property type="match status" value="1"/>
</dbReference>
<comment type="subcellular location">
    <subcellularLocation>
        <location evidence="1 10">Cell outer membrane</location>
        <topology evidence="1 10">Multi-pass membrane protein</topology>
    </subcellularLocation>
</comment>
<dbReference type="PANTHER" id="PTHR30069:SF29">
    <property type="entry name" value="HEMOGLOBIN AND HEMOGLOBIN-HAPTOGLOBIN-BINDING PROTEIN 1-RELATED"/>
    <property type="match status" value="1"/>
</dbReference>
<dbReference type="InterPro" id="IPR039426">
    <property type="entry name" value="TonB-dep_rcpt-like"/>
</dbReference>
<dbReference type="Pfam" id="PF00593">
    <property type="entry name" value="TonB_dep_Rec_b-barrel"/>
    <property type="match status" value="1"/>
</dbReference>
<dbReference type="PROSITE" id="PS52016">
    <property type="entry name" value="TONB_DEPENDENT_REC_3"/>
    <property type="match status" value="1"/>
</dbReference>
<evidence type="ECO:0000256" key="10">
    <source>
        <dbReference type="PROSITE-ProRule" id="PRU01360"/>
    </source>
</evidence>
<dbReference type="SUPFAM" id="SSF56935">
    <property type="entry name" value="Porins"/>
    <property type="match status" value="1"/>
</dbReference>
<dbReference type="GO" id="GO:0009279">
    <property type="term" value="C:cell outer membrane"/>
    <property type="evidence" value="ECO:0007669"/>
    <property type="project" value="UniProtKB-SubCell"/>
</dbReference>
<dbReference type="SUPFAM" id="SSF49464">
    <property type="entry name" value="Carboxypeptidase regulatory domain-like"/>
    <property type="match status" value="1"/>
</dbReference>
<dbReference type="Gene3D" id="2.60.40.1120">
    <property type="entry name" value="Carboxypeptidase-like, regulatory domain"/>
    <property type="match status" value="1"/>
</dbReference>
<evidence type="ECO:0000256" key="4">
    <source>
        <dbReference type="ARBA" id="ARBA00022692"/>
    </source>
</evidence>
<dbReference type="InterPro" id="IPR008969">
    <property type="entry name" value="CarboxyPept-like_regulatory"/>
</dbReference>
<evidence type="ECO:0000313" key="14">
    <source>
        <dbReference type="EMBL" id="SMD45008.1"/>
    </source>
</evidence>
<dbReference type="Pfam" id="PF07715">
    <property type="entry name" value="Plug"/>
    <property type="match status" value="1"/>
</dbReference>
<accession>A0A1W2H8M3</accession>
<evidence type="ECO:0000256" key="5">
    <source>
        <dbReference type="ARBA" id="ARBA00022729"/>
    </source>
</evidence>
<dbReference type="InterPro" id="IPR037066">
    <property type="entry name" value="Plug_dom_sf"/>
</dbReference>
<dbReference type="OrthoDB" id="1109239at2"/>
<dbReference type="EMBL" id="LT838813">
    <property type="protein sequence ID" value="SMD45008.1"/>
    <property type="molecule type" value="Genomic_DNA"/>
</dbReference>
<keyword evidence="6 11" id="KW-0798">TonB box</keyword>
<dbReference type="RefSeq" id="WP_084121772.1">
    <property type="nucleotide sequence ID" value="NZ_LT838813.1"/>
</dbReference>
<evidence type="ECO:0000259" key="12">
    <source>
        <dbReference type="Pfam" id="PF00593"/>
    </source>
</evidence>
<comment type="similarity">
    <text evidence="10 11">Belongs to the TonB-dependent receptor family.</text>
</comment>
<dbReference type="AlphaFoldDB" id="A0A1W2H8M3"/>
<dbReference type="Gene3D" id="2.40.170.20">
    <property type="entry name" value="TonB-dependent receptor, beta-barrel domain"/>
    <property type="match status" value="1"/>
</dbReference>
<gene>
    <name evidence="14" type="ORF">SAMN00777080_3646</name>
</gene>
<dbReference type="Gene3D" id="2.170.130.10">
    <property type="entry name" value="TonB-dependent receptor, plug domain"/>
    <property type="match status" value="1"/>
</dbReference>
<evidence type="ECO:0000256" key="6">
    <source>
        <dbReference type="ARBA" id="ARBA00023077"/>
    </source>
</evidence>
<evidence type="ECO:0000256" key="2">
    <source>
        <dbReference type="ARBA" id="ARBA00022448"/>
    </source>
</evidence>
<protein>
    <submittedName>
        <fullName evidence="14">Iron complex outermembrane recepter protein</fullName>
    </submittedName>
</protein>